<organism evidence="5 9">
    <name type="scientific">Latilactobacillus curvatus</name>
    <name type="common">Lactobacillus curvatus</name>
    <dbReference type="NCBI Taxonomy" id="28038"/>
    <lineage>
        <taxon>Bacteria</taxon>
        <taxon>Bacillati</taxon>
        <taxon>Bacillota</taxon>
        <taxon>Bacilli</taxon>
        <taxon>Lactobacillales</taxon>
        <taxon>Lactobacillaceae</taxon>
        <taxon>Latilactobacillus</taxon>
    </lineage>
</organism>
<dbReference type="InterPro" id="IPR048125">
    <property type="entry name" value="CBS_CbpB"/>
</dbReference>
<evidence type="ECO:0000313" key="9">
    <source>
        <dbReference type="Proteomes" id="UP000257607"/>
    </source>
</evidence>
<dbReference type="InterPro" id="IPR051462">
    <property type="entry name" value="CBS_domain-containing"/>
</dbReference>
<dbReference type="InterPro" id="IPR000644">
    <property type="entry name" value="CBS_dom"/>
</dbReference>
<dbReference type="EMBL" id="CP117684">
    <property type="protein sequence ID" value="WDC93115.1"/>
    <property type="molecule type" value="Genomic_DNA"/>
</dbReference>
<dbReference type="Proteomes" id="UP000257607">
    <property type="component" value="Chromosome"/>
</dbReference>
<protein>
    <submittedName>
        <fullName evidence="5">CBS domain-containing protein</fullName>
    </submittedName>
</protein>
<geneLocation type="plasmid" evidence="7 11">
    <name>p1_CACC879</name>
</geneLocation>
<dbReference type="Gene3D" id="3.10.580.10">
    <property type="entry name" value="CBS-domain"/>
    <property type="match status" value="1"/>
</dbReference>
<dbReference type="STRING" id="28038.BCY75_02515"/>
<evidence type="ECO:0000313" key="4">
    <source>
        <dbReference type="EMBL" id="ASN60639.1"/>
    </source>
</evidence>
<dbReference type="NCBIfam" id="NF041630">
    <property type="entry name" value="CBS_CbpB"/>
    <property type="match status" value="1"/>
</dbReference>
<dbReference type="InterPro" id="IPR046342">
    <property type="entry name" value="CBS_dom_sf"/>
</dbReference>
<reference evidence="4 8" key="1">
    <citation type="submission" date="2017-07" db="EMBL/GenBank/DDBJ databases">
        <title>Lactobacillus curvatus MRS6 whole genome.</title>
        <authorList>
            <person name="Jans C."/>
            <person name="Lagler S."/>
            <person name="Lacroix C."/>
            <person name="Meile L."/>
            <person name="Stevens M.J.A."/>
        </authorList>
    </citation>
    <scope>NUCLEOTIDE SEQUENCE [LARGE SCALE GENOMIC DNA]</scope>
    <source>
        <strain evidence="4 8">MRS6</strain>
    </source>
</reference>
<dbReference type="Proteomes" id="UP000199749">
    <property type="component" value="Chromosome"/>
</dbReference>
<evidence type="ECO:0000256" key="2">
    <source>
        <dbReference type="PROSITE-ProRule" id="PRU00703"/>
    </source>
</evidence>
<evidence type="ECO:0000313" key="7">
    <source>
        <dbReference type="EMBL" id="WDC93115.1"/>
    </source>
</evidence>
<keyword evidence="10" id="KW-1185">Reference proteome</keyword>
<dbReference type="EMBL" id="AP024685">
    <property type="protein sequence ID" value="BCX30295.1"/>
    <property type="molecule type" value="Genomic_DNA"/>
</dbReference>
<keyword evidence="7" id="KW-0614">Plasmid</keyword>
<dbReference type="RefSeq" id="WP_039099255.1">
    <property type="nucleotide sequence ID" value="NZ_AP024685.1"/>
</dbReference>
<keyword evidence="1" id="KW-0677">Repeat</keyword>
<dbReference type="SUPFAM" id="SSF54631">
    <property type="entry name" value="CBS-domain pair"/>
    <property type="match status" value="1"/>
</dbReference>
<dbReference type="PROSITE" id="PS51371">
    <property type="entry name" value="CBS"/>
    <property type="match status" value="2"/>
</dbReference>
<dbReference type="Proteomes" id="UP001215533">
    <property type="component" value="Plasmid p1_CACC879"/>
</dbReference>
<feature type="domain" description="CBS" evidence="3">
    <location>
        <begin position="18"/>
        <end position="78"/>
    </location>
</feature>
<proteinExistence type="predicted"/>
<keyword evidence="2" id="KW-0129">CBS domain</keyword>
<evidence type="ECO:0000313" key="8">
    <source>
        <dbReference type="Proteomes" id="UP000199749"/>
    </source>
</evidence>
<sequence>MISDAFSNLLLENKEHFLIPGEVVASVQESNSLEHAFILLTTVKYSSIPVLDNHSKFKGMLTMPLITETMLGLNNLSFENLRKLTVKDVMQTDVVTIRDPYDIEETLHLLVDHPYLPVISDEGEFTGIVTRREMMKSFNRVAHNIEKEYQIEPITAETTQKGQ</sequence>
<evidence type="ECO:0000313" key="6">
    <source>
        <dbReference type="EMBL" id="BCX30295.1"/>
    </source>
</evidence>
<reference evidence="6 10" key="3">
    <citation type="submission" date="2021-05" db="EMBL/GenBank/DDBJ databases">
        <title>Complete Genome Sequence of Latilactobacillus sp. Strain WDN19, a High D-Aspartate-producing Lactic Acid Bacterium Isolated from a Japanese Pickle.</title>
        <authorList>
            <person name="Kajitani K."/>
            <person name="Takahashi S."/>
        </authorList>
    </citation>
    <scope>NUCLEOTIDE SEQUENCE [LARGE SCALE GENOMIC DNA]</scope>
    <source>
        <strain evidence="6 10">WDN19</strain>
    </source>
</reference>
<gene>
    <name evidence="4" type="ORF">CG419_08430</name>
    <name evidence="5" type="ORF">DT351_08880</name>
    <name evidence="6" type="ORF">LTWDN19_08620</name>
    <name evidence="7" type="ORF">PSR33_08295</name>
</gene>
<dbReference type="PANTHER" id="PTHR48108">
    <property type="entry name" value="CBS DOMAIN-CONTAINING PROTEIN CBSX2, CHLOROPLASTIC"/>
    <property type="match status" value="1"/>
</dbReference>
<evidence type="ECO:0000259" key="3">
    <source>
        <dbReference type="PROSITE" id="PS51371"/>
    </source>
</evidence>
<evidence type="ECO:0000313" key="11">
    <source>
        <dbReference type="Proteomes" id="UP001215533"/>
    </source>
</evidence>
<accession>A0A0B2XKB4</accession>
<dbReference type="Pfam" id="PF00571">
    <property type="entry name" value="CBS"/>
    <property type="match status" value="2"/>
</dbReference>
<reference evidence="5 9" key="2">
    <citation type="submission" date="2018-07" db="EMBL/GenBank/DDBJ databases">
        <title>Lactobacillus curvatus genome sequence.</title>
        <authorList>
            <person name="Prechtl R."/>
        </authorList>
    </citation>
    <scope>NUCLEOTIDE SEQUENCE [LARGE SCALE GENOMIC DNA]</scope>
    <source>
        <strain evidence="5 9">TMW 1.1928</strain>
    </source>
</reference>
<name>A0A0B2XKB4_LATCU</name>
<dbReference type="KEGG" id="lcv:FBA2_02070"/>
<dbReference type="PANTHER" id="PTHR48108:SF26">
    <property type="entry name" value="CBS DOMAIN-CONTAINING PROTEIN DDB_G0289609"/>
    <property type="match status" value="1"/>
</dbReference>
<evidence type="ECO:0000256" key="1">
    <source>
        <dbReference type="ARBA" id="ARBA00022737"/>
    </source>
</evidence>
<dbReference type="EMBL" id="CP031003">
    <property type="protein sequence ID" value="AXN36439.1"/>
    <property type="molecule type" value="Genomic_DNA"/>
</dbReference>
<evidence type="ECO:0000313" key="5">
    <source>
        <dbReference type="EMBL" id="AXN36439.1"/>
    </source>
</evidence>
<dbReference type="OrthoDB" id="2375431at2"/>
<dbReference type="CDD" id="cd04643">
    <property type="entry name" value="CBS_pair_bac"/>
    <property type="match status" value="1"/>
</dbReference>
<dbReference type="EMBL" id="CP022474">
    <property type="protein sequence ID" value="ASN60639.1"/>
    <property type="molecule type" value="Genomic_DNA"/>
</dbReference>
<evidence type="ECO:0000313" key="10">
    <source>
        <dbReference type="Proteomes" id="UP000825100"/>
    </source>
</evidence>
<dbReference type="Proteomes" id="UP000825100">
    <property type="component" value="Chromosome"/>
</dbReference>
<feature type="domain" description="CBS" evidence="3">
    <location>
        <begin position="90"/>
        <end position="148"/>
    </location>
</feature>
<dbReference type="AlphaFoldDB" id="A0A0B2XKB4"/>
<reference evidence="7" key="4">
    <citation type="submission" date="2023-02" db="EMBL/GenBank/DDBJ databases">
        <title>Complete genome sequence of Lactobacillus curvatus CACC879 isolated from Pig feces.</title>
        <authorList>
            <person name="Park S."/>
            <person name="Park M.A."/>
            <person name="Kim D.-H."/>
            <person name="Kim Y."/>
        </authorList>
    </citation>
    <scope>NUCLEOTIDE SEQUENCE</scope>
    <source>
        <strain evidence="7">Curvatus</strain>
        <plasmid evidence="7">p1_CACC879</plasmid>
    </source>
</reference>